<keyword evidence="3" id="KW-0804">Transcription</keyword>
<dbReference type="AlphaFoldDB" id="A0A1I4STV2"/>
<dbReference type="Gene3D" id="1.10.10.10">
    <property type="entry name" value="Winged helix-like DNA-binding domain superfamily/Winged helix DNA-binding domain"/>
    <property type="match status" value="1"/>
</dbReference>
<evidence type="ECO:0000259" key="4">
    <source>
        <dbReference type="PROSITE" id="PS51118"/>
    </source>
</evidence>
<reference evidence="5 6" key="1">
    <citation type="submission" date="2017-12" db="EMBL/GenBank/DDBJ databases">
        <title>Anaerobic carbon monoxide metabolism by Pleomorphomonas carboxyditropha sp. nov., a new mesophilic hydrogenogenic carboxidotroph.</title>
        <authorList>
            <person name="Esquivel-Elizondo S."/>
            <person name="Krajmalnik-Brown R."/>
        </authorList>
    </citation>
    <scope>NUCLEOTIDE SEQUENCE [LARGE SCALE GENOMIC DNA]</scope>
    <source>
        <strain evidence="5 6">R5-392</strain>
    </source>
</reference>
<proteinExistence type="predicted"/>
<evidence type="ECO:0000313" key="6">
    <source>
        <dbReference type="Proteomes" id="UP000233491"/>
    </source>
</evidence>
<dbReference type="SUPFAM" id="SSF46785">
    <property type="entry name" value="Winged helix' DNA-binding domain"/>
    <property type="match status" value="1"/>
</dbReference>
<dbReference type="Proteomes" id="UP000233491">
    <property type="component" value="Unassembled WGS sequence"/>
</dbReference>
<feature type="domain" description="HTH hxlR-type" evidence="4">
    <location>
        <begin position="7"/>
        <end position="105"/>
    </location>
</feature>
<protein>
    <submittedName>
        <fullName evidence="5">Transcriptional regulator</fullName>
    </submittedName>
</protein>
<keyword evidence="1" id="KW-0805">Transcription regulation</keyword>
<dbReference type="OrthoDB" id="9782219at2"/>
<evidence type="ECO:0000313" key="5">
    <source>
        <dbReference type="EMBL" id="PKR88528.1"/>
    </source>
</evidence>
<keyword evidence="6" id="KW-1185">Reference proteome</keyword>
<comment type="caution">
    <text evidence="5">The sequence shown here is derived from an EMBL/GenBank/DDBJ whole genome shotgun (WGS) entry which is preliminary data.</text>
</comment>
<dbReference type="EMBL" id="PJNW01000011">
    <property type="protein sequence ID" value="PKR88528.1"/>
    <property type="molecule type" value="Genomic_DNA"/>
</dbReference>
<dbReference type="CDD" id="cd00090">
    <property type="entry name" value="HTH_ARSR"/>
    <property type="match status" value="1"/>
</dbReference>
<dbReference type="InterPro" id="IPR011991">
    <property type="entry name" value="ArsR-like_HTH"/>
</dbReference>
<dbReference type="Pfam" id="PF01638">
    <property type="entry name" value="HxlR"/>
    <property type="match status" value="1"/>
</dbReference>
<evidence type="ECO:0000256" key="2">
    <source>
        <dbReference type="ARBA" id="ARBA00023125"/>
    </source>
</evidence>
<dbReference type="PANTHER" id="PTHR33204:SF18">
    <property type="entry name" value="TRANSCRIPTIONAL REGULATORY PROTEIN"/>
    <property type="match status" value="1"/>
</dbReference>
<dbReference type="InterPro" id="IPR002577">
    <property type="entry name" value="HTH_HxlR"/>
</dbReference>
<dbReference type="GO" id="GO:0003677">
    <property type="term" value="F:DNA binding"/>
    <property type="evidence" value="ECO:0007669"/>
    <property type="project" value="UniProtKB-KW"/>
</dbReference>
<dbReference type="InterPro" id="IPR036390">
    <property type="entry name" value="WH_DNA-bd_sf"/>
</dbReference>
<name>A0A1I4STV2_9HYPH</name>
<evidence type="ECO:0000256" key="1">
    <source>
        <dbReference type="ARBA" id="ARBA00023015"/>
    </source>
</evidence>
<dbReference type="PROSITE" id="PS51118">
    <property type="entry name" value="HTH_HXLR"/>
    <property type="match status" value="1"/>
</dbReference>
<evidence type="ECO:0000256" key="3">
    <source>
        <dbReference type="ARBA" id="ARBA00023163"/>
    </source>
</evidence>
<gene>
    <name evidence="5" type="ORF">CXZ10_14090</name>
</gene>
<organism evidence="5 6">
    <name type="scientific">Pleomorphomonas diazotrophica</name>
    <dbReference type="NCBI Taxonomy" id="1166257"/>
    <lineage>
        <taxon>Bacteria</taxon>
        <taxon>Pseudomonadati</taxon>
        <taxon>Pseudomonadota</taxon>
        <taxon>Alphaproteobacteria</taxon>
        <taxon>Hyphomicrobiales</taxon>
        <taxon>Pleomorphomonadaceae</taxon>
        <taxon>Pleomorphomonas</taxon>
    </lineage>
</organism>
<keyword evidence="2" id="KW-0238">DNA-binding</keyword>
<accession>A0A1I4STV2</accession>
<dbReference type="GO" id="GO:0006355">
    <property type="term" value="P:regulation of DNA-templated transcription"/>
    <property type="evidence" value="ECO:0007669"/>
    <property type="project" value="UniProtKB-ARBA"/>
</dbReference>
<dbReference type="PANTHER" id="PTHR33204">
    <property type="entry name" value="TRANSCRIPTIONAL REGULATOR, MARR FAMILY"/>
    <property type="match status" value="1"/>
</dbReference>
<dbReference type="RefSeq" id="WP_101289981.1">
    <property type="nucleotide sequence ID" value="NZ_FOUQ01000004.1"/>
</dbReference>
<sequence length="123" mass="13547">MEFRSGCPIASTLDIVGDRWSLVILRSMVMGARSFSDLLAMPEGISTNILSERLKRLEQAGIIKLSEKGSGSKRGAYRLTRSGAELLPVLKSLATWGERNLPDRWTIPARFKAMDPDDPSLLG</sequence>
<dbReference type="InterPro" id="IPR036388">
    <property type="entry name" value="WH-like_DNA-bd_sf"/>
</dbReference>